<evidence type="ECO:0000259" key="7">
    <source>
        <dbReference type="Pfam" id="PF14322"/>
    </source>
</evidence>
<dbReference type="Pfam" id="PF14322">
    <property type="entry name" value="SusD-like_3"/>
    <property type="match status" value="1"/>
</dbReference>
<feature type="domain" description="SusD-like N-terminal" evidence="7">
    <location>
        <begin position="87"/>
        <end position="201"/>
    </location>
</feature>
<dbReference type="Proteomes" id="UP000190541">
    <property type="component" value="Unassembled WGS sequence"/>
</dbReference>
<dbReference type="InterPro" id="IPR012944">
    <property type="entry name" value="SusD_RagB_dom"/>
</dbReference>
<gene>
    <name evidence="8" type="ORF">SAMN05660226_00360</name>
</gene>
<name>A0A1T5A0K6_9SPHI</name>
<dbReference type="Gene3D" id="1.25.40.390">
    <property type="match status" value="1"/>
</dbReference>
<evidence type="ECO:0000256" key="2">
    <source>
        <dbReference type="ARBA" id="ARBA00006275"/>
    </source>
</evidence>
<dbReference type="EMBL" id="FUYS01000001">
    <property type="protein sequence ID" value="SKB28299.1"/>
    <property type="molecule type" value="Genomic_DNA"/>
</dbReference>
<keyword evidence="5" id="KW-0998">Cell outer membrane</keyword>
<dbReference type="Pfam" id="PF07980">
    <property type="entry name" value="SusD_RagB"/>
    <property type="match status" value="1"/>
</dbReference>
<comment type="subcellular location">
    <subcellularLocation>
        <location evidence="1">Cell outer membrane</location>
    </subcellularLocation>
</comment>
<feature type="domain" description="RagB/SusD" evidence="6">
    <location>
        <begin position="287"/>
        <end position="575"/>
    </location>
</feature>
<dbReference type="AlphaFoldDB" id="A0A1T5A0K6"/>
<organism evidence="8 9">
    <name type="scientific">Parapedobacter luteus</name>
    <dbReference type="NCBI Taxonomy" id="623280"/>
    <lineage>
        <taxon>Bacteria</taxon>
        <taxon>Pseudomonadati</taxon>
        <taxon>Bacteroidota</taxon>
        <taxon>Sphingobacteriia</taxon>
        <taxon>Sphingobacteriales</taxon>
        <taxon>Sphingobacteriaceae</taxon>
        <taxon>Parapedobacter</taxon>
    </lineage>
</organism>
<dbReference type="STRING" id="623280.SAMN05660226_00360"/>
<dbReference type="SUPFAM" id="SSF48452">
    <property type="entry name" value="TPR-like"/>
    <property type="match status" value="1"/>
</dbReference>
<evidence type="ECO:0000256" key="1">
    <source>
        <dbReference type="ARBA" id="ARBA00004442"/>
    </source>
</evidence>
<protein>
    <submittedName>
        <fullName evidence="8">Starch-binding associating with outer membrane</fullName>
    </submittedName>
</protein>
<keyword evidence="9" id="KW-1185">Reference proteome</keyword>
<keyword evidence="3" id="KW-0732">Signal</keyword>
<comment type="similarity">
    <text evidence="2">Belongs to the SusD family.</text>
</comment>
<reference evidence="8 9" key="1">
    <citation type="submission" date="2017-02" db="EMBL/GenBank/DDBJ databases">
        <authorList>
            <person name="Peterson S.W."/>
        </authorList>
    </citation>
    <scope>NUCLEOTIDE SEQUENCE [LARGE SCALE GENOMIC DNA]</scope>
    <source>
        <strain evidence="8 9">DSM 22899</strain>
    </source>
</reference>
<evidence type="ECO:0000259" key="6">
    <source>
        <dbReference type="Pfam" id="PF07980"/>
    </source>
</evidence>
<evidence type="ECO:0000256" key="5">
    <source>
        <dbReference type="ARBA" id="ARBA00023237"/>
    </source>
</evidence>
<dbReference type="GO" id="GO:0009279">
    <property type="term" value="C:cell outer membrane"/>
    <property type="evidence" value="ECO:0007669"/>
    <property type="project" value="UniProtKB-SubCell"/>
</dbReference>
<evidence type="ECO:0000256" key="4">
    <source>
        <dbReference type="ARBA" id="ARBA00023136"/>
    </source>
</evidence>
<evidence type="ECO:0000313" key="9">
    <source>
        <dbReference type="Proteomes" id="UP000190541"/>
    </source>
</evidence>
<dbReference type="InterPro" id="IPR011990">
    <property type="entry name" value="TPR-like_helical_dom_sf"/>
</dbReference>
<accession>A0A1T5A0K6</accession>
<sequence length="575" mass="65212">MLAVCVATSSCTSVLEKDPFDSINSDNFFKTEADLELYANGFIQRMIPAWDAIVFGDNFSDIAATNASTVYLTGAWTADDQGGWGVGNWQDLRNINYFLDHIDRAEVSDEIRQHYEGVGRFWRAWFYYDKVRTFGDVPWYEHALDPADETLYKGRDAREFVMAKVLEDLRYAATHCVATKDASASNITRWVALAFKSRVALFEGTYRKYHTELGLTATADGLLQEAAVAARTLMDAGVYTLVNSSANLESQYRSLFTSETINSMEVLLANNFNDALSRWHSATWHYNSGSAAARTSLTKQFINTYLYLDGSRFTDQPDYDRMVFDDEVHNRDYRLKQTIRTAGYTRTVGGVAGTPVAPNFAVTLTGYHPIKWSLDHDRHDGSANSYNSLPILRYAEVLLNYAEAMAELGQMDESVWNTTIRPLRERAGVDGSAPETYDPYLQAYYLNQTNDKWILEVRRERGIELVLESLRYDDIMRWKLGELLTRPWHGLYVPALGQPLDLNADGTYDVVVSAAPLAGINYYNVVLSDRFTLTDGTHGNLIYHVVRNWEDKKYLRPIPTSAITDNSNLSQNPDW</sequence>
<proteinExistence type="inferred from homology"/>
<evidence type="ECO:0000313" key="8">
    <source>
        <dbReference type="EMBL" id="SKB28299.1"/>
    </source>
</evidence>
<keyword evidence="4" id="KW-0472">Membrane</keyword>
<evidence type="ECO:0000256" key="3">
    <source>
        <dbReference type="ARBA" id="ARBA00022729"/>
    </source>
</evidence>
<dbReference type="InterPro" id="IPR033985">
    <property type="entry name" value="SusD-like_N"/>
</dbReference>